<feature type="compositionally biased region" description="Basic and acidic residues" evidence="1">
    <location>
        <begin position="325"/>
        <end position="336"/>
    </location>
</feature>
<evidence type="ECO:0000313" key="2">
    <source>
        <dbReference type="EMBL" id="KAJ7201387.1"/>
    </source>
</evidence>
<dbReference type="Proteomes" id="UP001219525">
    <property type="component" value="Unassembled WGS sequence"/>
</dbReference>
<proteinExistence type="predicted"/>
<dbReference type="EMBL" id="JARJCW010000059">
    <property type="protein sequence ID" value="KAJ7201387.1"/>
    <property type="molecule type" value="Genomic_DNA"/>
</dbReference>
<feature type="region of interest" description="Disordered" evidence="1">
    <location>
        <begin position="300"/>
        <end position="348"/>
    </location>
</feature>
<sequence>MPEEPRLAHVVERGGTLCPRCSAAQQRDIALRAQQLGGSRGGSANIQMHQPGVEPGHQLSTAVLVPKRTTMRVRLDGAVVPSVPVGLCSGRVKAAQGAASLNRTRGRLHQRTTPPRKSHFQQIPEEPHNASRVDVDTVHSIPMLSSAEQSGERAACLEERAHVRLADSARPKVTYRAVPPSRFRGLRGRERRRWTPRAGAGRPVVPKAGGTPHAMLGGGGGSQEGASVRLWRPAARRGIRKGKFWAVGTCPAARPLWSVTTKAVYTHEDFIVHFLSKTSGRNFVSGCGWLTVGATQDGLRPIRPGIPGRDGRGTGGASAGGGRSAPRDMTSRDGGRFAEMAGATQDSRRRSLREKWMVGRHAVASRKMEPRCQEDLFRARELVHSHTKLYGYMILNTFTFLIGLHGRSETREICGDDCRFVLTDSFSTHISSRTAATYCPAQSVHGHLFFLTPLAAAASRHPMPAGARRALVQRIAVTYHPAHIPISVRGRLSRRRPPGHRLVHVRPEGRALPVGLLDSAAKIYWAMAMHNVDASTSAPSAHPRFDAAGRTLMGSFHATWRLLTPHAPAARTLPTAIALPRTTAAYRPAHAPMSVCGLALDAPCHLPTIVSTVRRTLPMSVRLAHVCPSLELTCKPGCLFTLIEKSERTSTYCAGSAFD</sequence>
<evidence type="ECO:0000256" key="1">
    <source>
        <dbReference type="SAM" id="MobiDB-lite"/>
    </source>
</evidence>
<dbReference type="AlphaFoldDB" id="A0AAD6V2L8"/>
<accession>A0AAD6V2L8</accession>
<keyword evidence="3" id="KW-1185">Reference proteome</keyword>
<protein>
    <submittedName>
        <fullName evidence="2">Uncharacterized protein</fullName>
    </submittedName>
</protein>
<comment type="caution">
    <text evidence="2">The sequence shown here is derived from an EMBL/GenBank/DDBJ whole genome shotgun (WGS) entry which is preliminary data.</text>
</comment>
<feature type="compositionally biased region" description="Gly residues" evidence="1">
    <location>
        <begin position="313"/>
        <end position="323"/>
    </location>
</feature>
<name>A0AAD6V2L8_9AGAR</name>
<evidence type="ECO:0000313" key="3">
    <source>
        <dbReference type="Proteomes" id="UP001219525"/>
    </source>
</evidence>
<gene>
    <name evidence="2" type="ORF">GGX14DRAFT_400146</name>
</gene>
<feature type="region of interest" description="Disordered" evidence="1">
    <location>
        <begin position="195"/>
        <end position="226"/>
    </location>
</feature>
<organism evidence="2 3">
    <name type="scientific">Mycena pura</name>
    <dbReference type="NCBI Taxonomy" id="153505"/>
    <lineage>
        <taxon>Eukaryota</taxon>
        <taxon>Fungi</taxon>
        <taxon>Dikarya</taxon>
        <taxon>Basidiomycota</taxon>
        <taxon>Agaricomycotina</taxon>
        <taxon>Agaricomycetes</taxon>
        <taxon>Agaricomycetidae</taxon>
        <taxon>Agaricales</taxon>
        <taxon>Marasmiineae</taxon>
        <taxon>Mycenaceae</taxon>
        <taxon>Mycena</taxon>
    </lineage>
</organism>
<reference evidence="2" key="1">
    <citation type="submission" date="2023-03" db="EMBL/GenBank/DDBJ databases">
        <title>Massive genome expansion in bonnet fungi (Mycena s.s.) driven by repeated elements and novel gene families across ecological guilds.</title>
        <authorList>
            <consortium name="Lawrence Berkeley National Laboratory"/>
            <person name="Harder C.B."/>
            <person name="Miyauchi S."/>
            <person name="Viragh M."/>
            <person name="Kuo A."/>
            <person name="Thoen E."/>
            <person name="Andreopoulos B."/>
            <person name="Lu D."/>
            <person name="Skrede I."/>
            <person name="Drula E."/>
            <person name="Henrissat B."/>
            <person name="Morin E."/>
            <person name="Kohler A."/>
            <person name="Barry K."/>
            <person name="LaButti K."/>
            <person name="Morin E."/>
            <person name="Salamov A."/>
            <person name="Lipzen A."/>
            <person name="Mereny Z."/>
            <person name="Hegedus B."/>
            <person name="Baldrian P."/>
            <person name="Stursova M."/>
            <person name="Weitz H."/>
            <person name="Taylor A."/>
            <person name="Grigoriev I.V."/>
            <person name="Nagy L.G."/>
            <person name="Martin F."/>
            <person name="Kauserud H."/>
        </authorList>
    </citation>
    <scope>NUCLEOTIDE SEQUENCE</scope>
    <source>
        <strain evidence="2">9144</strain>
    </source>
</reference>